<evidence type="ECO:0000256" key="8">
    <source>
        <dbReference type="ARBA" id="ARBA00038435"/>
    </source>
</evidence>
<proteinExistence type="inferred from homology"/>
<dbReference type="GO" id="GO:0005886">
    <property type="term" value="C:plasma membrane"/>
    <property type="evidence" value="ECO:0007669"/>
    <property type="project" value="UniProtKB-SubCell"/>
</dbReference>
<dbReference type="InterPro" id="IPR018461">
    <property type="entry name" value="Na/H_Antiport_NhaC-like_C"/>
</dbReference>
<evidence type="ECO:0000313" key="12">
    <source>
        <dbReference type="EMBL" id="TWL35178.1"/>
    </source>
</evidence>
<reference evidence="12 14" key="2">
    <citation type="submission" date="2019-06" db="EMBL/GenBank/DDBJ databases">
        <title>Genome sequence analysis of &gt;100 Bacillus licheniformis strains suggests intrinsic resistance to this species.</title>
        <authorList>
            <person name="Wels M."/>
            <person name="Siezen R.J."/>
            <person name="Johansen E."/>
            <person name="Stuer-Lauridsen B."/>
            <person name="Bjerre K."/>
            <person name="Nielsen B.K.K."/>
        </authorList>
    </citation>
    <scope>NUCLEOTIDE SEQUENCE [LARGE SCALE GENOMIC DNA]</scope>
    <source>
        <strain evidence="12 14">BAC-15381</strain>
    </source>
</reference>
<feature type="transmembrane region" description="Helical" evidence="9">
    <location>
        <begin position="301"/>
        <end position="321"/>
    </location>
</feature>
<evidence type="ECO:0000256" key="2">
    <source>
        <dbReference type="ARBA" id="ARBA00022448"/>
    </source>
</evidence>
<sequence>MLEIICVLGAFLAIVCSFTVKFDLPIQLALFISWFLVILLGLRLGHRYEDLQKSITNGISNGLEAILILIAVGALIGTWIAGGVVPTLIYYGLEFIHPSIFLLATLIICSITSVATGTSWGTVGTAGIAMMAIGEGLGLPLPLVAGAVLSGAYFGDKLSPLSDSTVLASSLSKVEVITHVRAMLYLSVPAYLITAVLFTITGFIYGSKNVDLQKVEFLKTSLQNTFDIHIWMLVPAVIVIVLLAMRKPSVPTIAIGALLGAIWAAVFQGMNFADALGTAYNGFSIDTGIKFMDELLNRGGIQGMLGSVVVIILGLGFGGLLEHLGVLKVIVSKFQQKLTSAGNVTFSTIIVAFLANVFGCAMYVSLILTPKIMEKSYDKLGIDRRVLSRNAEVGGTMTSGMVPWSDNGIYMAGILGVSTFSYLPFMWLSFVSIGLAILYGYTGKFIWYTDKKDSPVQ</sequence>
<name>A0A6I7TPS3_9BACI</name>
<evidence type="ECO:0000256" key="6">
    <source>
        <dbReference type="ARBA" id="ARBA00022989"/>
    </source>
</evidence>
<comment type="caution">
    <text evidence="11">The sequence shown here is derived from an EMBL/GenBank/DDBJ whole genome shotgun (WGS) entry which is preliminary data.</text>
</comment>
<gene>
    <name evidence="11" type="ORF">B4121_1400</name>
    <name evidence="12" type="ORF">CHCC15381_3621</name>
</gene>
<evidence type="ECO:0000256" key="5">
    <source>
        <dbReference type="ARBA" id="ARBA00022692"/>
    </source>
</evidence>
<evidence type="ECO:0000256" key="1">
    <source>
        <dbReference type="ARBA" id="ARBA00004651"/>
    </source>
</evidence>
<keyword evidence="3" id="KW-0050">Antiport</keyword>
<organism evidence="11 13">
    <name type="scientific">Bacillus paralicheniformis</name>
    <dbReference type="NCBI Taxonomy" id="1648923"/>
    <lineage>
        <taxon>Bacteria</taxon>
        <taxon>Bacillati</taxon>
        <taxon>Bacillota</taxon>
        <taxon>Bacilli</taxon>
        <taxon>Bacillales</taxon>
        <taxon>Bacillaceae</taxon>
        <taxon>Bacillus</taxon>
    </lineage>
</organism>
<feature type="transmembrane region" description="Helical" evidence="9">
    <location>
        <begin position="226"/>
        <end position="245"/>
    </location>
</feature>
<evidence type="ECO:0000313" key="13">
    <source>
        <dbReference type="Proteomes" id="UP000185604"/>
    </source>
</evidence>
<keyword evidence="6 9" id="KW-1133">Transmembrane helix</keyword>
<dbReference type="InterPro" id="IPR052180">
    <property type="entry name" value="NhaC_Na-H+_Antiporter"/>
</dbReference>
<dbReference type="Proteomes" id="UP000185604">
    <property type="component" value="Unassembled WGS sequence"/>
</dbReference>
<dbReference type="EMBL" id="LKPO01000008">
    <property type="protein sequence ID" value="OLF95838.1"/>
    <property type="molecule type" value="Genomic_DNA"/>
</dbReference>
<comment type="similarity">
    <text evidence="8">Belongs to the NhaC Na(+)/H(+) (TC 2.A.35) antiporter family.</text>
</comment>
<dbReference type="InterPro" id="IPR004770">
    <property type="entry name" value="Na/H_antiport_NhaC"/>
</dbReference>
<keyword evidence="2" id="KW-0813">Transport</keyword>
<evidence type="ECO:0000313" key="14">
    <source>
        <dbReference type="Proteomes" id="UP000429980"/>
    </source>
</evidence>
<feature type="transmembrane region" description="Helical" evidence="9">
    <location>
        <begin position="27"/>
        <end position="45"/>
    </location>
</feature>
<feature type="transmembrane region" description="Helical" evidence="9">
    <location>
        <begin position="99"/>
        <end position="123"/>
    </location>
</feature>
<evidence type="ECO:0000256" key="3">
    <source>
        <dbReference type="ARBA" id="ARBA00022449"/>
    </source>
</evidence>
<keyword evidence="14" id="KW-1185">Reference proteome</keyword>
<comment type="subcellular location">
    <subcellularLocation>
        <location evidence="1">Cell membrane</location>
        <topology evidence="1">Multi-pass membrane protein</topology>
    </subcellularLocation>
</comment>
<dbReference type="GO" id="GO:0015297">
    <property type="term" value="F:antiporter activity"/>
    <property type="evidence" value="ECO:0007669"/>
    <property type="project" value="UniProtKB-KW"/>
</dbReference>
<dbReference type="Pfam" id="PF03553">
    <property type="entry name" value="Na_H_antiporter"/>
    <property type="match status" value="1"/>
</dbReference>
<protein>
    <submittedName>
        <fullName evidence="11">Malate Na(+) symporter</fullName>
    </submittedName>
    <submittedName>
        <fullName evidence="12">Malate-2H(+)/Na(+)-lactate antiporter</fullName>
    </submittedName>
</protein>
<keyword evidence="7 9" id="KW-0472">Membrane</keyword>
<dbReference type="Proteomes" id="UP000429980">
    <property type="component" value="Unassembled WGS sequence"/>
</dbReference>
<evidence type="ECO:0000313" key="11">
    <source>
        <dbReference type="EMBL" id="OLF95838.1"/>
    </source>
</evidence>
<feature type="domain" description="Na+/H+ antiporter NhaC-like C-terminal" evidence="10">
    <location>
        <begin position="151"/>
        <end position="443"/>
    </location>
</feature>
<evidence type="ECO:0000259" key="10">
    <source>
        <dbReference type="Pfam" id="PF03553"/>
    </source>
</evidence>
<dbReference type="EMBL" id="NILF01000062">
    <property type="protein sequence ID" value="TWL35178.1"/>
    <property type="molecule type" value="Genomic_DNA"/>
</dbReference>
<evidence type="ECO:0000256" key="7">
    <source>
        <dbReference type="ARBA" id="ARBA00023136"/>
    </source>
</evidence>
<feature type="transmembrane region" description="Helical" evidence="9">
    <location>
        <begin position="66"/>
        <end position="93"/>
    </location>
</feature>
<feature type="transmembrane region" description="Helical" evidence="9">
    <location>
        <begin position="252"/>
        <end position="270"/>
    </location>
</feature>
<evidence type="ECO:0000256" key="4">
    <source>
        <dbReference type="ARBA" id="ARBA00022475"/>
    </source>
</evidence>
<dbReference type="PANTHER" id="PTHR33451">
    <property type="entry name" value="MALATE-2H(+)/NA(+)-LACTATE ANTIPORTER"/>
    <property type="match status" value="1"/>
</dbReference>
<dbReference type="AlphaFoldDB" id="A0A6I7TPS3"/>
<accession>A0A6I7TPS3</accession>
<reference evidence="11 13" key="1">
    <citation type="journal article" date="2016" name="Front. Microbiol.">
        <title>High-Level Heat Resistance of Spores of Bacillus amyloliquefaciens and Bacillus licheniformis Results from the Presence of a spoVA Operon in a Tn1546 Transposon.</title>
        <authorList>
            <person name="Berendsen E.M."/>
            <person name="Koning R.A."/>
            <person name="Boekhorst J."/>
            <person name="de Jong A."/>
            <person name="Kuipers O.P."/>
            <person name="Wells-Bennik M.H."/>
        </authorList>
    </citation>
    <scope>NUCLEOTIDE SEQUENCE [LARGE SCALE GENOMIC DNA]</scope>
    <source>
        <strain evidence="11 13">B4121</strain>
    </source>
</reference>
<dbReference type="NCBIfam" id="TIGR00931">
    <property type="entry name" value="antiport_nhaC"/>
    <property type="match status" value="1"/>
</dbReference>
<feature type="transmembrane region" description="Helical" evidence="9">
    <location>
        <begin position="182"/>
        <end position="206"/>
    </location>
</feature>
<dbReference type="PANTHER" id="PTHR33451:SF3">
    <property type="entry name" value="MALATE-2H(+)_NA(+)-LACTATE ANTIPORTER"/>
    <property type="match status" value="1"/>
</dbReference>
<keyword evidence="5 9" id="KW-0812">Transmembrane</keyword>
<evidence type="ECO:0000256" key="9">
    <source>
        <dbReference type="SAM" id="Phobius"/>
    </source>
</evidence>
<feature type="transmembrane region" description="Helical" evidence="9">
    <location>
        <begin position="409"/>
        <end position="442"/>
    </location>
</feature>
<keyword evidence="4" id="KW-1003">Cell membrane</keyword>
<feature type="transmembrane region" description="Helical" evidence="9">
    <location>
        <begin position="342"/>
        <end position="368"/>
    </location>
</feature>